<sequence length="599" mass="69309">MEYDRIYSIRKGEYFADALKRAGKDFIPTNCIINKLLPGLGATHCELTAPRKSIIIEPNVPVIESKAKVHKNALAVYKGVSIRQIADFLEANREKDYKLLTTPEGFNKIKEAMQTVDIDMYTECFILFDECEKLVQDVHYRDSIREPMNDFFRFQNKALISATPIVPEKDSRFDGFMRVLIQPDYVYRQKLKLITTNNVLETLQEVIEAKRGTVCIFCNSIDSIDSFYRLIPELSNACTFCSEDGQYKLWKGNRRKKSMMITELERYNFFTSRFYSAVDILCKNPPHVIFVSDLYGAAQSVIDPATEAIQIIGRFRGGVNSVTHIASIRPELECMSSSEIDHWIQGASTIFNGWKAQLARTTNIGERTLLQEAIGENSYLPYLDENGKPDSFLIANFYEKEQVKRLYTSADLLHLAYEQTGYFVFSHEERLMPVSDNERMAIQHRLAKKKRAELIVRKLEEMEKMSKATDKKIQKRYQRMLMNLITSTADRYIYDCFCRFGAEFVREADYNENKLRTALNVSSEHTIKKSGQMRTYIQRAFPVGAEISVQEAKSMLRQVYKKMGLNTGRGITTKELEQYAEIENSRNREARMIKILKHK</sequence>
<evidence type="ECO:0000313" key="2">
    <source>
        <dbReference type="EMBL" id="KAB4479841.1"/>
    </source>
</evidence>
<gene>
    <name evidence="2" type="ORF">GAN91_16525</name>
    <name evidence="1" type="ORF">GAO51_06160</name>
    <name evidence="3" type="ORF">PO127_25660</name>
</gene>
<dbReference type="Proteomes" id="UP001217776">
    <property type="component" value="Unassembled WGS sequence"/>
</dbReference>
<name>A0A0P0EUZ5_BACT4</name>
<dbReference type="InterPro" id="IPR027417">
    <property type="entry name" value="P-loop_NTPase"/>
</dbReference>
<dbReference type="Proteomes" id="UP000436858">
    <property type="component" value="Unassembled WGS sequence"/>
</dbReference>
<evidence type="ECO:0000313" key="1">
    <source>
        <dbReference type="EMBL" id="KAB4314935.1"/>
    </source>
</evidence>
<dbReference type="EMBL" id="JAQNVG010000077">
    <property type="protein sequence ID" value="MDC2239136.1"/>
    <property type="molecule type" value="Genomic_DNA"/>
</dbReference>
<dbReference type="EMBL" id="WCSY01000004">
    <property type="protein sequence ID" value="KAB4314935.1"/>
    <property type="molecule type" value="Genomic_DNA"/>
</dbReference>
<dbReference type="EMBL" id="WCRY01000016">
    <property type="protein sequence ID" value="KAB4479841.1"/>
    <property type="molecule type" value="Genomic_DNA"/>
</dbReference>
<accession>A0A0P0EUZ5</accession>
<reference evidence="3" key="2">
    <citation type="submission" date="2022-10" db="EMBL/GenBank/DDBJ databases">
        <title>Human gut microbiome strain richness.</title>
        <authorList>
            <person name="Chen-Liaw A."/>
        </authorList>
    </citation>
    <scope>NUCLEOTIDE SEQUENCE</scope>
    <source>
        <strain evidence="3">1001283st1_A3_1001283B150304_161114</strain>
    </source>
</reference>
<reference evidence="4 5" key="1">
    <citation type="journal article" date="2019" name="Nat. Med.">
        <title>A library of human gut bacterial isolates paired with longitudinal multiomics data enables mechanistic microbiome research.</title>
        <authorList>
            <person name="Poyet M."/>
            <person name="Groussin M."/>
            <person name="Gibbons S.M."/>
            <person name="Avila-Pacheco J."/>
            <person name="Jiang X."/>
            <person name="Kearney S.M."/>
            <person name="Perrotta A.R."/>
            <person name="Berdy B."/>
            <person name="Zhao S."/>
            <person name="Lieberman T.D."/>
            <person name="Swanson P.K."/>
            <person name="Smith M."/>
            <person name="Roesemann S."/>
            <person name="Alexander J.E."/>
            <person name="Rich S.A."/>
            <person name="Livny J."/>
            <person name="Vlamakis H."/>
            <person name="Clish C."/>
            <person name="Bullock K."/>
            <person name="Deik A."/>
            <person name="Scott J."/>
            <person name="Pierce K.A."/>
            <person name="Xavier R.J."/>
            <person name="Alm E.J."/>
        </authorList>
    </citation>
    <scope>NUCLEOTIDE SEQUENCE [LARGE SCALE GENOMIC DNA]</scope>
    <source>
        <strain evidence="2 4">BIOML-A162</strain>
        <strain evidence="1 5">BIOML-A188</strain>
    </source>
</reference>
<dbReference type="Proteomes" id="UP000440614">
    <property type="component" value="Unassembled WGS sequence"/>
</dbReference>
<protein>
    <submittedName>
        <fullName evidence="3">Uncharacterized protein</fullName>
    </submittedName>
</protein>
<organism evidence="3 6">
    <name type="scientific">Bacteroides thetaiotaomicron</name>
    <dbReference type="NCBI Taxonomy" id="818"/>
    <lineage>
        <taxon>Bacteria</taxon>
        <taxon>Pseudomonadati</taxon>
        <taxon>Bacteroidota</taxon>
        <taxon>Bacteroidia</taxon>
        <taxon>Bacteroidales</taxon>
        <taxon>Bacteroidaceae</taxon>
        <taxon>Bacteroides</taxon>
    </lineage>
</organism>
<evidence type="ECO:0000313" key="4">
    <source>
        <dbReference type="Proteomes" id="UP000436858"/>
    </source>
</evidence>
<accession>C6IL67</accession>
<dbReference type="RefSeq" id="WP_008764580.1">
    <property type="nucleotide sequence ID" value="NZ_BAABXH010000002.1"/>
</dbReference>
<dbReference type="SUPFAM" id="SSF52540">
    <property type="entry name" value="P-loop containing nucleoside triphosphate hydrolases"/>
    <property type="match status" value="1"/>
</dbReference>
<comment type="caution">
    <text evidence="3">The sequence shown here is derived from an EMBL/GenBank/DDBJ whole genome shotgun (WGS) entry which is preliminary data.</text>
</comment>
<dbReference type="AlphaFoldDB" id="A0A0P0EUZ5"/>
<dbReference type="GeneID" id="60925607"/>
<proteinExistence type="predicted"/>
<evidence type="ECO:0000313" key="5">
    <source>
        <dbReference type="Proteomes" id="UP000440614"/>
    </source>
</evidence>
<evidence type="ECO:0000313" key="3">
    <source>
        <dbReference type="EMBL" id="MDC2239136.1"/>
    </source>
</evidence>
<dbReference type="KEGG" id="btho:Btheta7330_03665"/>
<evidence type="ECO:0000313" key="6">
    <source>
        <dbReference type="Proteomes" id="UP001217776"/>
    </source>
</evidence>